<dbReference type="InterPro" id="IPR000209">
    <property type="entry name" value="Peptidase_S8/S53_dom"/>
</dbReference>
<dbReference type="Gene3D" id="2.60.40.2310">
    <property type="match status" value="1"/>
</dbReference>
<evidence type="ECO:0000313" key="13">
    <source>
        <dbReference type="Proteomes" id="UP000198741"/>
    </source>
</evidence>
<evidence type="ECO:0000259" key="10">
    <source>
        <dbReference type="Pfam" id="PF05922"/>
    </source>
</evidence>
<dbReference type="Pfam" id="PF05922">
    <property type="entry name" value="Inhibitor_I9"/>
    <property type="match status" value="1"/>
</dbReference>
<dbReference type="InterPro" id="IPR034197">
    <property type="entry name" value="Peptidases_S8_3"/>
</dbReference>
<feature type="active site" description="Charge relay system" evidence="5 6">
    <location>
        <position position="208"/>
    </location>
</feature>
<dbReference type="SUPFAM" id="SSF52743">
    <property type="entry name" value="Subtilisin-like"/>
    <property type="match status" value="1"/>
</dbReference>
<evidence type="ECO:0000256" key="7">
    <source>
        <dbReference type="SAM" id="SignalP"/>
    </source>
</evidence>
<keyword evidence="3 6" id="KW-0378">Hydrolase</keyword>
<keyword evidence="2 6" id="KW-0645">Protease</keyword>
<evidence type="ECO:0000256" key="4">
    <source>
        <dbReference type="ARBA" id="ARBA00022825"/>
    </source>
</evidence>
<dbReference type="Proteomes" id="UP000198741">
    <property type="component" value="Chromosome I"/>
</dbReference>
<dbReference type="InterPro" id="IPR036852">
    <property type="entry name" value="Peptidase_S8/S53_dom_sf"/>
</dbReference>
<sequence length="1021" mass="103071">MFTSLTKARRPIVVTLAVGALVVASVLPAGAQPASRTGSTTVAAASTAKATPIAVGPDGKIPSATYSAGKYVVVLSKAPIASYTGGTAGIPATKPKTGDKVEVTSASARKYASVLTADQNKIAASVGAQQKQKYTVSLNGFSATLTSAQATKLAHTAGVLAVAKDTLRYADDDKVDYDYLKLAGKNGVWAGLGGTKNAGKGVVIGVIDTGIYPESKSFAGSALKNAPSASDPTLAYRSGSQIVMKKANGQTFTGKCETGEQFTANDCNTKLISARYFGDAFIASAGSNFEDFVSPRDGEGHGTHTASTAGGNPGVQATVDGIDFGKISGVAPAAAIAVYKALWTSKVASQSGGTTSDIVAAIDQAVADGVDVINYSVGGSSESLTVDPIALAFLSAASAGIFVSASAGNSGPGASTLDNSAPWVTTVAASTMKPYEGTVVLGNGKKYAGVSTTVTKTVGPAPFVTATSVKLAAADTVAAGRCTPGTLDPALTAGKIVECDRGVVDRVAKSAEVKRAGGIGMVLVNLTPLDTDADLHTVPTVHLDSDLGLPAKAYAATAGATATLVPGNTTKISTPYPQIAGFSSRGPSVSNNGDILKPDIAAPGVGILASISPQLDGGRTADFLSGTSMAAPHIAGLAALFVQKHPKWSPMEIKSALMTTATDTKNSDGSKNTDPFAQGAGEVNPSAMFNPALVYNAGDQDWLSYIEGLGYDTGTGAPAVAPSDYNQASIASGSLVSTLTVTRTVTAVKTGLYVAKASVPGFKVTVSPSILVFSKVGQTKSFRVTMTRTTAPLGEYSTGFLTWHGAHTTVRSPIALQPVALHSFADSVDINGTGGSVSWQVKSGITGAFPITGYGLTAGHQQASSVTSTTSKQFAVTVPAGTKLARFATRVANDNGAQDIDLVVYYVQNGSAVEVGTSGTSLADETVDLVAPEAGTYIALVNGFQDAAGTTSTPFSFRDYEVGANPNVGSFTVTPAAGSTTAGQTVTVTATASGLDADTSYLGWVQYVDGSGTVVQANPAK</sequence>
<comment type="similarity">
    <text evidence="1 6">Belongs to the peptidase S8 family.</text>
</comment>
<dbReference type="InterPro" id="IPR015500">
    <property type="entry name" value="Peptidase_S8_subtilisin-rel"/>
</dbReference>
<evidence type="ECO:0000256" key="3">
    <source>
        <dbReference type="ARBA" id="ARBA00022801"/>
    </source>
</evidence>
<dbReference type="RefSeq" id="WP_090476709.1">
    <property type="nucleotide sequence ID" value="NZ_LT629710.1"/>
</dbReference>
<feature type="domain" description="Inhibitor I9" evidence="10">
    <location>
        <begin position="70"/>
        <end position="169"/>
    </location>
</feature>
<dbReference type="EMBL" id="LT629710">
    <property type="protein sequence ID" value="SDP03883.1"/>
    <property type="molecule type" value="Genomic_DNA"/>
</dbReference>
<dbReference type="Gene3D" id="3.40.50.200">
    <property type="entry name" value="Peptidase S8/S53 domain"/>
    <property type="match status" value="1"/>
</dbReference>
<dbReference type="InterPro" id="IPR041469">
    <property type="entry name" value="Subtilisin-like_FN3"/>
</dbReference>
<dbReference type="PROSITE" id="PS51892">
    <property type="entry name" value="SUBTILASE"/>
    <property type="match status" value="1"/>
</dbReference>
<dbReference type="Gene3D" id="2.60.120.380">
    <property type="match status" value="1"/>
</dbReference>
<dbReference type="OrthoDB" id="614750at2"/>
<dbReference type="Gene3D" id="3.30.70.80">
    <property type="entry name" value="Peptidase S8 propeptide/proteinase inhibitor I9"/>
    <property type="match status" value="1"/>
</dbReference>
<dbReference type="Pfam" id="PF00082">
    <property type="entry name" value="Peptidase_S8"/>
    <property type="match status" value="1"/>
</dbReference>
<dbReference type="CDD" id="cd02120">
    <property type="entry name" value="PA_subtilisin_like"/>
    <property type="match status" value="1"/>
</dbReference>
<reference evidence="12 13" key="1">
    <citation type="submission" date="2016-10" db="EMBL/GenBank/DDBJ databases">
        <authorList>
            <person name="de Groot N.N."/>
        </authorList>
    </citation>
    <scope>NUCLEOTIDE SEQUENCE [LARGE SCALE GENOMIC DNA]</scope>
    <source>
        <strain evidence="13">P4-7,KCTC 19426,CECT 7604</strain>
    </source>
</reference>
<dbReference type="STRING" id="1090615.SAMN04515671_2758"/>
<feature type="domain" description="Subtilisin-like protease fibronectin type-III" evidence="11">
    <location>
        <begin position="724"/>
        <end position="815"/>
    </location>
</feature>
<feature type="domain" description="PA" evidence="9">
    <location>
        <begin position="481"/>
        <end position="548"/>
    </location>
</feature>
<evidence type="ECO:0000256" key="6">
    <source>
        <dbReference type="PROSITE-ProRule" id="PRU01240"/>
    </source>
</evidence>
<dbReference type="Gene3D" id="3.50.30.30">
    <property type="match status" value="1"/>
</dbReference>
<organism evidence="12 13">
    <name type="scientific">Nakamurella panacisegetis</name>
    <dbReference type="NCBI Taxonomy" id="1090615"/>
    <lineage>
        <taxon>Bacteria</taxon>
        <taxon>Bacillati</taxon>
        <taxon>Actinomycetota</taxon>
        <taxon>Actinomycetes</taxon>
        <taxon>Nakamurellales</taxon>
        <taxon>Nakamurellaceae</taxon>
        <taxon>Nakamurella</taxon>
    </lineage>
</organism>
<feature type="domain" description="Peptidase S8/S53" evidence="8">
    <location>
        <begin position="199"/>
        <end position="681"/>
    </location>
</feature>
<feature type="active site" description="Charge relay system" evidence="5 6">
    <location>
        <position position="301"/>
    </location>
</feature>
<dbReference type="GO" id="GO:0004252">
    <property type="term" value="F:serine-type endopeptidase activity"/>
    <property type="evidence" value="ECO:0007669"/>
    <property type="project" value="UniProtKB-UniRule"/>
</dbReference>
<dbReference type="Pfam" id="PF17766">
    <property type="entry name" value="fn3_6"/>
    <property type="match status" value="1"/>
</dbReference>
<dbReference type="InterPro" id="IPR010259">
    <property type="entry name" value="S8pro/Inhibitor_I9"/>
</dbReference>
<dbReference type="CDD" id="cd04852">
    <property type="entry name" value="Peptidases_S8_3"/>
    <property type="match status" value="1"/>
</dbReference>
<dbReference type="InterPro" id="IPR003137">
    <property type="entry name" value="PA_domain"/>
</dbReference>
<feature type="chain" id="PRO_5009250727" evidence="7">
    <location>
        <begin position="32"/>
        <end position="1021"/>
    </location>
</feature>
<keyword evidence="7" id="KW-0732">Signal</keyword>
<dbReference type="GO" id="GO:0006508">
    <property type="term" value="P:proteolysis"/>
    <property type="evidence" value="ECO:0007669"/>
    <property type="project" value="UniProtKB-KW"/>
</dbReference>
<evidence type="ECO:0000256" key="5">
    <source>
        <dbReference type="PIRSR" id="PIRSR615500-1"/>
    </source>
</evidence>
<keyword evidence="13" id="KW-1185">Reference proteome</keyword>
<evidence type="ECO:0000256" key="1">
    <source>
        <dbReference type="ARBA" id="ARBA00011073"/>
    </source>
</evidence>
<gene>
    <name evidence="12" type="ORF">SAMN04515671_2758</name>
</gene>
<name>A0A1H0PFU0_9ACTN</name>
<dbReference type="PANTHER" id="PTHR10795">
    <property type="entry name" value="PROPROTEIN CONVERTASE SUBTILISIN/KEXIN"/>
    <property type="match status" value="1"/>
</dbReference>
<accession>A0A1H0PFU0</accession>
<feature type="signal peptide" evidence="7">
    <location>
        <begin position="1"/>
        <end position="31"/>
    </location>
</feature>
<feature type="active site" description="Charge relay system" evidence="5 6">
    <location>
        <position position="628"/>
    </location>
</feature>
<dbReference type="InterPro" id="IPR045051">
    <property type="entry name" value="SBT"/>
</dbReference>
<proteinExistence type="inferred from homology"/>
<dbReference type="Pfam" id="PF02225">
    <property type="entry name" value="PA"/>
    <property type="match status" value="1"/>
</dbReference>
<dbReference type="PRINTS" id="PR00723">
    <property type="entry name" value="SUBTILISIN"/>
</dbReference>
<dbReference type="AlphaFoldDB" id="A0A1H0PFU0"/>
<evidence type="ECO:0000259" key="8">
    <source>
        <dbReference type="Pfam" id="PF00082"/>
    </source>
</evidence>
<dbReference type="PROSITE" id="PS00138">
    <property type="entry name" value="SUBTILASE_SER"/>
    <property type="match status" value="1"/>
</dbReference>
<evidence type="ECO:0000259" key="11">
    <source>
        <dbReference type="Pfam" id="PF17766"/>
    </source>
</evidence>
<protein>
    <submittedName>
        <fullName evidence="12">PA domain-containing protein</fullName>
    </submittedName>
</protein>
<dbReference type="InterPro" id="IPR023828">
    <property type="entry name" value="Peptidase_S8_Ser-AS"/>
</dbReference>
<evidence type="ECO:0000256" key="2">
    <source>
        <dbReference type="ARBA" id="ARBA00022670"/>
    </source>
</evidence>
<dbReference type="InterPro" id="IPR037045">
    <property type="entry name" value="S8pro/Inhibitor_I9_sf"/>
</dbReference>
<keyword evidence="4 6" id="KW-0720">Serine protease</keyword>
<evidence type="ECO:0000313" key="12">
    <source>
        <dbReference type="EMBL" id="SDP03883.1"/>
    </source>
</evidence>
<evidence type="ECO:0000259" key="9">
    <source>
        <dbReference type="Pfam" id="PF02225"/>
    </source>
</evidence>